<gene>
    <name evidence="2" type="ORF">DXI57_04750</name>
</gene>
<protein>
    <submittedName>
        <fullName evidence="2">Uncharacterized protein</fullName>
    </submittedName>
</protein>
<keyword evidence="1" id="KW-0175">Coiled coil</keyword>
<dbReference type="EMBL" id="AAGCDT010000002">
    <property type="protein sequence ID" value="EBM3282563.1"/>
    <property type="molecule type" value="Genomic_DNA"/>
</dbReference>
<comment type="caution">
    <text evidence="2">The sequence shown here is derived from an EMBL/GenBank/DDBJ whole genome shotgun (WGS) entry which is preliminary data.</text>
</comment>
<proteinExistence type="predicted"/>
<dbReference type="AlphaFoldDB" id="A0A5T5VKB4"/>
<sequence length="275" mass="31089">MLAQSKGHFKGYNMQNENQNHEHRQSLYSDVMQYVKAGNTQGNVSALLAYIDNSPLVKDDKVIADVENKFNNIKADICRLLSECTAISESINEVSDKIKRNKILLEDVNNKMKELSEKASEIILSGGQINIEEQNGLAFIAGGEIAKNKISEIISELNEQRNELRIELSDKEDSLRTKSNYAARLYAEIQARKFFLVVGCLVARIYEISPYGRDDGAFNPDSWDSNVFIDLLKTLRNIECNNLISDDVLNQVDNYAYNPSLRASPFSIARERKKA</sequence>
<feature type="coiled-coil region" evidence="1">
    <location>
        <begin position="91"/>
        <end position="174"/>
    </location>
</feature>
<organism evidence="2">
    <name type="scientific">Salmonella enterica</name>
    <name type="common">Salmonella choleraesuis</name>
    <dbReference type="NCBI Taxonomy" id="28901"/>
    <lineage>
        <taxon>Bacteria</taxon>
        <taxon>Pseudomonadati</taxon>
        <taxon>Pseudomonadota</taxon>
        <taxon>Gammaproteobacteria</taxon>
        <taxon>Enterobacterales</taxon>
        <taxon>Enterobacteriaceae</taxon>
        <taxon>Salmonella</taxon>
    </lineage>
</organism>
<name>A0A5T5VKB4_SALER</name>
<evidence type="ECO:0000256" key="1">
    <source>
        <dbReference type="SAM" id="Coils"/>
    </source>
</evidence>
<accession>A0A5T5VKB4</accession>
<evidence type="ECO:0000313" key="2">
    <source>
        <dbReference type="EMBL" id="EBM3282563.1"/>
    </source>
</evidence>
<reference evidence="2" key="1">
    <citation type="submission" date="2018-07" db="EMBL/GenBank/DDBJ databases">
        <authorList>
            <consortium name="PulseNet: The National Subtyping Network for Foodborne Disease Surveillance"/>
            <person name="Tarr C.L."/>
            <person name="Trees E."/>
            <person name="Katz L.S."/>
            <person name="Carleton-Romer H.A."/>
            <person name="Stroika S."/>
            <person name="Kucerova Z."/>
            <person name="Roache K.F."/>
            <person name="Sabol A.L."/>
            <person name="Besser J."/>
            <person name="Gerner-Smidt P."/>
        </authorList>
    </citation>
    <scope>NUCLEOTIDE SEQUENCE</scope>
    <source>
        <strain evidence="2">PNUSAS047368</strain>
    </source>
</reference>